<dbReference type="AlphaFoldDB" id="A0A3B3TEN7"/>
<keyword evidence="1" id="KW-1133">Transmembrane helix</keyword>
<evidence type="ECO:0000313" key="2">
    <source>
        <dbReference type="Ensembl" id="ENSPKIP00000041219.1"/>
    </source>
</evidence>
<dbReference type="PANTHER" id="PTHR35255:SF1">
    <property type="entry name" value="TRANSMEMBRANE PROTEIN 71"/>
    <property type="match status" value="1"/>
</dbReference>
<keyword evidence="3" id="KW-1185">Reference proteome</keyword>
<reference evidence="2" key="2">
    <citation type="submission" date="2025-09" db="UniProtKB">
        <authorList>
            <consortium name="Ensembl"/>
        </authorList>
    </citation>
    <scope>IDENTIFICATION</scope>
</reference>
<dbReference type="Proteomes" id="UP000261540">
    <property type="component" value="Unplaced"/>
</dbReference>
<evidence type="ECO:0000313" key="3">
    <source>
        <dbReference type="Proteomes" id="UP000261540"/>
    </source>
</evidence>
<keyword evidence="1" id="KW-0812">Transmembrane</keyword>
<dbReference type="Pfam" id="PF15121">
    <property type="entry name" value="TMEM71"/>
    <property type="match status" value="1"/>
</dbReference>
<dbReference type="InterPro" id="IPR027975">
    <property type="entry name" value="TMEM71"/>
</dbReference>
<accession>A0A3B3TEN7</accession>
<dbReference type="PANTHER" id="PTHR35255">
    <property type="entry name" value="TRANSMEMBRANE PROTEIN 71"/>
    <property type="match status" value="1"/>
</dbReference>
<reference evidence="2" key="1">
    <citation type="submission" date="2025-08" db="UniProtKB">
        <authorList>
            <consortium name="Ensembl"/>
        </authorList>
    </citation>
    <scope>IDENTIFICATION</scope>
</reference>
<organism evidence="2 3">
    <name type="scientific">Paramormyrops kingsleyae</name>
    <dbReference type="NCBI Taxonomy" id="1676925"/>
    <lineage>
        <taxon>Eukaryota</taxon>
        <taxon>Metazoa</taxon>
        <taxon>Chordata</taxon>
        <taxon>Craniata</taxon>
        <taxon>Vertebrata</taxon>
        <taxon>Euteleostomi</taxon>
        <taxon>Actinopterygii</taxon>
        <taxon>Neopterygii</taxon>
        <taxon>Teleostei</taxon>
        <taxon>Osteoglossocephala</taxon>
        <taxon>Osteoglossomorpha</taxon>
        <taxon>Osteoglossiformes</taxon>
        <taxon>Mormyridae</taxon>
        <taxon>Paramormyrops</taxon>
    </lineage>
</organism>
<feature type="transmembrane region" description="Helical" evidence="1">
    <location>
        <begin position="209"/>
        <end position="227"/>
    </location>
</feature>
<dbReference type="Ensembl" id="ENSPKIT00000022252.1">
    <property type="protein sequence ID" value="ENSPKIP00000041219.1"/>
    <property type="gene ID" value="ENSPKIG00000017846.1"/>
</dbReference>
<proteinExistence type="predicted"/>
<protein>
    <submittedName>
        <fullName evidence="2">Transmembrane protein 71-like</fullName>
    </submittedName>
</protein>
<evidence type="ECO:0000256" key="1">
    <source>
        <dbReference type="SAM" id="Phobius"/>
    </source>
</evidence>
<keyword evidence="1" id="KW-0472">Membrane</keyword>
<feature type="transmembrane region" description="Helical" evidence="1">
    <location>
        <begin position="233"/>
        <end position="250"/>
    </location>
</feature>
<dbReference type="GeneTree" id="ENSGT01040000243722"/>
<sequence length="270" mass="29798">MLTVQSCQNLSPLSPGGCEDHLSVSSLAESPSSSRRSTRLLTNGYYVLSDDSILSEDEGNISPSASQANISYKENMVRVFNRRKRRSFKSLASVFHMSQSHESLLEGKVPDRMPQSTLTHTTWMKGTEEGDGDLIRDHGAIPTHPEKTTPQTHQMGGLHDLPLDNEACFSKEQFSHSLGGILDIAAQSPFTATKLRQMKLLTGSKTQKVLFFIIILLVCLLTAVFSWWILGGLLLACVTFTLILASYLLTNTTLRTTRLHETAGITSNQE</sequence>
<name>A0A3B3TEN7_9TELE</name>